<feature type="transmembrane region" description="Helical" evidence="6">
    <location>
        <begin position="205"/>
        <end position="223"/>
    </location>
</feature>
<evidence type="ECO:0000256" key="3">
    <source>
        <dbReference type="ARBA" id="ARBA00022692"/>
    </source>
</evidence>
<keyword evidence="2 6" id="KW-0813">Transport</keyword>
<keyword evidence="6" id="KW-0592">Phosphate transport</keyword>
<evidence type="ECO:0000256" key="2">
    <source>
        <dbReference type="ARBA" id="ARBA00022448"/>
    </source>
</evidence>
<feature type="transmembrane region" description="Helical" evidence="6">
    <location>
        <begin position="343"/>
        <end position="365"/>
    </location>
</feature>
<reference evidence="7 8" key="1">
    <citation type="submission" date="2018-07" db="EMBL/GenBank/DDBJ databases">
        <title>Comparative genomics of the Candidatus Parilichlamydiaceae reveals evidence of convergent evolution and genome reduction in the phylum Chlamydiae.</title>
        <authorList>
            <person name="Taylor-Brown A."/>
            <person name="Polkinghorne A."/>
        </authorList>
    </citation>
    <scope>NUCLEOTIDE SEQUENCE [LARGE SCALE GENOMIC DNA]</scope>
    <source>
        <strain evidence="7 8">Hat2</strain>
    </source>
</reference>
<keyword evidence="5 6" id="KW-0472">Membrane</keyword>
<dbReference type="Pfam" id="PF01384">
    <property type="entry name" value="PHO4"/>
    <property type="match status" value="1"/>
</dbReference>
<dbReference type="GO" id="GO:0005315">
    <property type="term" value="F:phosphate transmembrane transporter activity"/>
    <property type="evidence" value="ECO:0007669"/>
    <property type="project" value="InterPro"/>
</dbReference>
<evidence type="ECO:0000313" key="7">
    <source>
        <dbReference type="EMBL" id="RDB31137.1"/>
    </source>
</evidence>
<dbReference type="GO" id="GO:0035435">
    <property type="term" value="P:phosphate ion transmembrane transport"/>
    <property type="evidence" value="ECO:0007669"/>
    <property type="project" value="TreeGrafter"/>
</dbReference>
<evidence type="ECO:0000256" key="6">
    <source>
        <dbReference type="RuleBase" id="RU363058"/>
    </source>
</evidence>
<dbReference type="PANTHER" id="PTHR11101">
    <property type="entry name" value="PHOSPHATE TRANSPORTER"/>
    <property type="match status" value="1"/>
</dbReference>
<name>A0A369KE09_9BACT</name>
<comment type="similarity">
    <text evidence="6">Belongs to the inorganic phosphate transporter (PiT) (TC 2.A.20) family.</text>
</comment>
<dbReference type="Proteomes" id="UP000253816">
    <property type="component" value="Unassembled WGS sequence"/>
</dbReference>
<feature type="transmembrane region" description="Helical" evidence="6">
    <location>
        <begin position="181"/>
        <end position="199"/>
    </location>
</feature>
<evidence type="ECO:0000256" key="1">
    <source>
        <dbReference type="ARBA" id="ARBA00004141"/>
    </source>
</evidence>
<feature type="transmembrane region" description="Helical" evidence="6">
    <location>
        <begin position="37"/>
        <end position="58"/>
    </location>
</feature>
<evidence type="ECO:0000256" key="4">
    <source>
        <dbReference type="ARBA" id="ARBA00022989"/>
    </source>
</evidence>
<dbReference type="InterPro" id="IPR001204">
    <property type="entry name" value="Phos_transporter"/>
</dbReference>
<dbReference type="AlphaFoldDB" id="A0A369KE09"/>
<evidence type="ECO:0000313" key="8">
    <source>
        <dbReference type="Proteomes" id="UP000253816"/>
    </source>
</evidence>
<organism evidence="7 8">
    <name type="scientific">Candidatus Similichlamydia laticola</name>
    <dbReference type="NCBI Taxonomy" id="2170265"/>
    <lineage>
        <taxon>Bacteria</taxon>
        <taxon>Pseudomonadati</taxon>
        <taxon>Chlamydiota</taxon>
        <taxon>Chlamydiia</taxon>
        <taxon>Parachlamydiales</taxon>
        <taxon>Candidatus Parilichlamydiaceae</taxon>
        <taxon>Candidatus Similichlamydia</taxon>
    </lineage>
</organism>
<protein>
    <recommendedName>
        <fullName evidence="6">Phosphate transporter</fullName>
    </recommendedName>
</protein>
<dbReference type="PANTHER" id="PTHR11101:SF80">
    <property type="entry name" value="PHOSPHATE TRANSPORTER"/>
    <property type="match status" value="1"/>
</dbReference>
<accession>A0A369KE09</accession>
<feature type="transmembrane region" description="Helical" evidence="6">
    <location>
        <begin position="402"/>
        <end position="422"/>
    </location>
</feature>
<gene>
    <name evidence="7" type="ORF">HAT2_00761</name>
</gene>
<evidence type="ECO:0000256" key="5">
    <source>
        <dbReference type="ARBA" id="ARBA00023136"/>
    </source>
</evidence>
<keyword evidence="3 6" id="KW-0812">Transmembrane</keyword>
<sequence length="462" mass="50675">MIFLFFFSLCIGFYMAWNIGASDVANAMGTSVGSGALSLRQAVLLAAFFEFLGASLCGNEVIYTLHQNIIDLSAFQSQAALIAIGMNASLLAAGIWLQTASYFGWPVSTTHTIVGAMAGFGFLLQGTKIIQWKTLLAISSTWILSPLVGAFLSFLLFYFLRTYVLSAEHPLKQAKKWIPRLFALFVLCIYLIFSLRYPISLASMIGGSGGAACLAYIGCLFFLKRQSHFSSHEKDHNKELCEQINLHLENALASLQLAKEIAPSRQWIHALHPKIEALERIRKELKKEKPLEEHALVEKAFSYMQIASASLMAFSHGANDVANAAGPLLISLRVMEGHTNRSLSVKWVLIWCATGIVFGLALWGWRVIHTVGKKITELTPSRGFSAEFGCALTVMLASQLRMPISTTHTLIGSLLGIGLARGSGNLNLKTLKGIFLSWSITVPAGTILCWIIFYAIKPFFLG</sequence>
<comment type="caution">
    <text evidence="7">The sequence shown here is derived from an EMBL/GenBank/DDBJ whole genome shotgun (WGS) entry which is preliminary data.</text>
</comment>
<dbReference type="EMBL" id="QQBG01000028">
    <property type="protein sequence ID" value="RDB31137.1"/>
    <property type="molecule type" value="Genomic_DNA"/>
</dbReference>
<keyword evidence="4 6" id="KW-1133">Transmembrane helix</keyword>
<feature type="transmembrane region" description="Helical" evidence="6">
    <location>
        <begin position="79"/>
        <end position="97"/>
    </location>
</feature>
<proteinExistence type="inferred from homology"/>
<dbReference type="GO" id="GO:0016020">
    <property type="term" value="C:membrane"/>
    <property type="evidence" value="ECO:0007669"/>
    <property type="project" value="UniProtKB-SubCell"/>
</dbReference>
<feature type="transmembrane region" description="Helical" evidence="6">
    <location>
        <begin position="142"/>
        <end position="160"/>
    </location>
</feature>
<feature type="transmembrane region" description="Helical" evidence="6">
    <location>
        <begin position="434"/>
        <end position="456"/>
    </location>
</feature>
<comment type="subcellular location">
    <subcellularLocation>
        <location evidence="1 6">Membrane</location>
        <topology evidence="1 6">Multi-pass membrane protein</topology>
    </subcellularLocation>
</comment>
<keyword evidence="8" id="KW-1185">Reference proteome</keyword>